<feature type="compositionally biased region" description="Basic and acidic residues" evidence="2">
    <location>
        <begin position="58"/>
        <end position="67"/>
    </location>
</feature>
<reference evidence="4 5" key="1">
    <citation type="journal article" date="2021" name="BMC Biol.">
        <title>Horizontally acquired antibacterial genes associated with adaptive radiation of ladybird beetles.</title>
        <authorList>
            <person name="Li H.S."/>
            <person name="Tang X.F."/>
            <person name="Huang Y.H."/>
            <person name="Xu Z.Y."/>
            <person name="Chen M.L."/>
            <person name="Du X.Y."/>
            <person name="Qiu B.Y."/>
            <person name="Chen P.T."/>
            <person name="Zhang W."/>
            <person name="Slipinski A."/>
            <person name="Escalona H.E."/>
            <person name="Waterhouse R.M."/>
            <person name="Zwick A."/>
            <person name="Pang H."/>
        </authorList>
    </citation>
    <scope>NUCLEOTIDE SEQUENCE [LARGE SCALE GENOMIC DNA]</scope>
    <source>
        <strain evidence="4">SYSU2018</strain>
    </source>
</reference>
<evidence type="ECO:0000256" key="2">
    <source>
        <dbReference type="SAM" id="MobiDB-lite"/>
    </source>
</evidence>
<protein>
    <recommendedName>
        <fullName evidence="3">PIH1D1/2/3 CS-like domain-containing protein</fullName>
    </recommendedName>
</protein>
<keyword evidence="5" id="KW-1185">Reference proteome</keyword>
<sequence length="194" mass="23116">METKREEIECLMNLLNVEPRRRYVDSDDEEFDETQVNDTKDNVEEEIPKKKNPYTKLDPQEEKEMKGKEVYEDNEFFFDEEKPSTDWKKTPKWEISYRQQITPTDVFLQMGPKNPSTACCEDMLIDVWLPSDKRQNIDLKVMNTQLKLFSPNHFLDIPLPHPVNPQKGNAQWNNNEEKLTITLKIDREFDVVNF</sequence>
<dbReference type="PANTHER" id="PTHR21083:SF0">
    <property type="entry name" value="DYNEIN AXONEMAL ASSEMBLY FACTOR 6"/>
    <property type="match status" value="1"/>
</dbReference>
<dbReference type="InterPro" id="IPR041442">
    <property type="entry name" value="PIH1D1/2/3_CS-like"/>
</dbReference>
<dbReference type="Pfam" id="PF18201">
    <property type="entry name" value="PIH1_CS"/>
    <property type="match status" value="1"/>
</dbReference>
<evidence type="ECO:0000313" key="5">
    <source>
        <dbReference type="Proteomes" id="UP001516400"/>
    </source>
</evidence>
<dbReference type="PANTHER" id="PTHR21083">
    <property type="entry name" value="TWISTER"/>
    <property type="match status" value="1"/>
</dbReference>
<dbReference type="EMBL" id="JABFTP020000144">
    <property type="protein sequence ID" value="KAL3282018.1"/>
    <property type="molecule type" value="Genomic_DNA"/>
</dbReference>
<dbReference type="AlphaFoldDB" id="A0ABD2NTH3"/>
<evidence type="ECO:0000259" key="3">
    <source>
        <dbReference type="Pfam" id="PF18201"/>
    </source>
</evidence>
<dbReference type="InterPro" id="IPR026697">
    <property type="entry name" value="DNAAF6"/>
</dbReference>
<feature type="region of interest" description="Disordered" evidence="2">
    <location>
        <begin position="24"/>
        <end position="67"/>
    </location>
</feature>
<feature type="compositionally biased region" description="Acidic residues" evidence="2">
    <location>
        <begin position="26"/>
        <end position="35"/>
    </location>
</feature>
<accession>A0ABD2NTH3</accession>
<name>A0ABD2NTH3_9CUCU</name>
<feature type="compositionally biased region" description="Basic and acidic residues" evidence="2">
    <location>
        <begin position="38"/>
        <end position="49"/>
    </location>
</feature>
<comment type="caution">
    <text evidence="4">The sequence shown here is derived from an EMBL/GenBank/DDBJ whole genome shotgun (WGS) entry which is preliminary data.</text>
</comment>
<comment type="similarity">
    <text evidence="1">Belongs to the PIH1 family.</text>
</comment>
<evidence type="ECO:0000313" key="4">
    <source>
        <dbReference type="EMBL" id="KAL3282018.1"/>
    </source>
</evidence>
<organism evidence="4 5">
    <name type="scientific">Cryptolaemus montrouzieri</name>
    <dbReference type="NCBI Taxonomy" id="559131"/>
    <lineage>
        <taxon>Eukaryota</taxon>
        <taxon>Metazoa</taxon>
        <taxon>Ecdysozoa</taxon>
        <taxon>Arthropoda</taxon>
        <taxon>Hexapoda</taxon>
        <taxon>Insecta</taxon>
        <taxon>Pterygota</taxon>
        <taxon>Neoptera</taxon>
        <taxon>Endopterygota</taxon>
        <taxon>Coleoptera</taxon>
        <taxon>Polyphaga</taxon>
        <taxon>Cucujiformia</taxon>
        <taxon>Coccinelloidea</taxon>
        <taxon>Coccinellidae</taxon>
        <taxon>Scymninae</taxon>
        <taxon>Scymnini</taxon>
        <taxon>Cryptolaemus</taxon>
    </lineage>
</organism>
<feature type="domain" description="PIH1D1/2/3 CS-like" evidence="3">
    <location>
        <begin position="90"/>
        <end position="185"/>
    </location>
</feature>
<gene>
    <name evidence="4" type="ORF">HHI36_005221</name>
</gene>
<proteinExistence type="inferred from homology"/>
<evidence type="ECO:0000256" key="1">
    <source>
        <dbReference type="ARBA" id="ARBA00008511"/>
    </source>
</evidence>
<dbReference type="Proteomes" id="UP001516400">
    <property type="component" value="Unassembled WGS sequence"/>
</dbReference>